<evidence type="ECO:0000256" key="3">
    <source>
        <dbReference type="ARBA" id="ARBA00023125"/>
    </source>
</evidence>
<dbReference type="GO" id="GO:0015074">
    <property type="term" value="P:DNA integration"/>
    <property type="evidence" value="ECO:0007669"/>
    <property type="project" value="UniProtKB-KW"/>
</dbReference>
<dbReference type="Gene3D" id="1.10.443.10">
    <property type="entry name" value="Intergrase catalytic core"/>
    <property type="match status" value="1"/>
</dbReference>
<dbReference type="PROSITE" id="PS51898">
    <property type="entry name" value="TYR_RECOMBINASE"/>
    <property type="match status" value="1"/>
</dbReference>
<organism evidence="8 9">
    <name type="scientific">Sulfuriferula multivorans</name>
    <dbReference type="NCBI Taxonomy" id="1559896"/>
    <lineage>
        <taxon>Bacteria</taxon>
        <taxon>Pseudomonadati</taxon>
        <taxon>Pseudomonadota</taxon>
        <taxon>Betaproteobacteria</taxon>
        <taxon>Nitrosomonadales</taxon>
        <taxon>Sulfuricellaceae</taxon>
        <taxon>Sulfuriferula</taxon>
    </lineage>
</organism>
<protein>
    <submittedName>
        <fullName evidence="8">Tyrosine-type recombinase/integrase</fullName>
    </submittedName>
</protein>
<dbReference type="PROSITE" id="PS51900">
    <property type="entry name" value="CB"/>
    <property type="match status" value="1"/>
</dbReference>
<reference evidence="8 9" key="1">
    <citation type="submission" date="2019-09" db="EMBL/GenBank/DDBJ databases">
        <title>H2 Metabolism Revealed by Metagenomic Analysis in Subglacial Sediment of East Antarctica.</title>
        <authorList>
            <person name="Yang Z."/>
            <person name="Zhang Y."/>
            <person name="Lv Y."/>
            <person name="Yan W."/>
            <person name="Xiao X."/>
            <person name="Sun B."/>
            <person name="Ma H."/>
        </authorList>
    </citation>
    <scope>NUCLEOTIDE SEQUENCE [LARGE SCALE GENOMIC DNA]</scope>
    <source>
        <strain evidence="8">Bin2_2</strain>
    </source>
</reference>
<dbReference type="InterPro" id="IPR050090">
    <property type="entry name" value="Tyrosine_recombinase_XerCD"/>
</dbReference>
<dbReference type="InterPro" id="IPR011010">
    <property type="entry name" value="DNA_brk_join_enz"/>
</dbReference>
<keyword evidence="4" id="KW-0233">DNA recombination</keyword>
<evidence type="ECO:0000256" key="2">
    <source>
        <dbReference type="ARBA" id="ARBA00022908"/>
    </source>
</evidence>
<proteinExistence type="inferred from homology"/>
<dbReference type="InterPro" id="IPR004107">
    <property type="entry name" value="Integrase_SAM-like_N"/>
</dbReference>
<sequence length="283" mass="31854">MKTLRQQMDDAMVLRGFALRTRGSYLAAVKGLAKHYRCAPDLLSAQEVQDYLLHLIVERRLAYSSVNMVASACRFLFDRVLKRPQTRFDIPMAKVPKTLPRILSRDEVTRVFAAASNLRARTLLMVTYAAGLRVSEVCALQPADIESAPDRMCLKVRGGKGDRDRYTMLSPALLETLRDYWRLCRPRTWLFPNPSGIGPIDAKTAQRMYCAARDKAGLGRAGGIHTLRHCFATHLLESGVDIHTIQRLLGHGHVSTTMRYFHLAHHKLTGTTSPLELLDTVRS</sequence>
<dbReference type="PANTHER" id="PTHR30349:SF64">
    <property type="entry name" value="PROPHAGE INTEGRASE INTD-RELATED"/>
    <property type="match status" value="1"/>
</dbReference>
<dbReference type="InterPro" id="IPR002104">
    <property type="entry name" value="Integrase_catalytic"/>
</dbReference>
<evidence type="ECO:0000313" key="8">
    <source>
        <dbReference type="EMBL" id="NDP48207.1"/>
    </source>
</evidence>
<dbReference type="AlphaFoldDB" id="A0A7C9P739"/>
<dbReference type="Proteomes" id="UP000483432">
    <property type="component" value="Unassembled WGS sequence"/>
</dbReference>
<dbReference type="Pfam" id="PF00589">
    <property type="entry name" value="Phage_integrase"/>
    <property type="match status" value="1"/>
</dbReference>
<keyword evidence="3 5" id="KW-0238">DNA-binding</keyword>
<dbReference type="InterPro" id="IPR044068">
    <property type="entry name" value="CB"/>
</dbReference>
<evidence type="ECO:0000256" key="4">
    <source>
        <dbReference type="ARBA" id="ARBA00023172"/>
    </source>
</evidence>
<comment type="caution">
    <text evidence="8">The sequence shown here is derived from an EMBL/GenBank/DDBJ whole genome shotgun (WGS) entry which is preliminary data.</text>
</comment>
<evidence type="ECO:0000259" key="6">
    <source>
        <dbReference type="PROSITE" id="PS51898"/>
    </source>
</evidence>
<dbReference type="InterPro" id="IPR010998">
    <property type="entry name" value="Integrase_recombinase_N"/>
</dbReference>
<feature type="domain" description="Tyr recombinase" evidence="6">
    <location>
        <begin position="98"/>
        <end position="273"/>
    </location>
</feature>
<dbReference type="SUPFAM" id="SSF56349">
    <property type="entry name" value="DNA breaking-rejoining enzymes"/>
    <property type="match status" value="1"/>
</dbReference>
<evidence type="ECO:0000256" key="5">
    <source>
        <dbReference type="PROSITE-ProRule" id="PRU01248"/>
    </source>
</evidence>
<dbReference type="GO" id="GO:0006310">
    <property type="term" value="P:DNA recombination"/>
    <property type="evidence" value="ECO:0007669"/>
    <property type="project" value="UniProtKB-KW"/>
</dbReference>
<dbReference type="PANTHER" id="PTHR30349">
    <property type="entry name" value="PHAGE INTEGRASE-RELATED"/>
    <property type="match status" value="1"/>
</dbReference>
<dbReference type="EMBL" id="JAAFGW010000092">
    <property type="protein sequence ID" value="NDP48207.1"/>
    <property type="molecule type" value="Genomic_DNA"/>
</dbReference>
<evidence type="ECO:0000259" key="7">
    <source>
        <dbReference type="PROSITE" id="PS51900"/>
    </source>
</evidence>
<comment type="similarity">
    <text evidence="1">Belongs to the 'phage' integrase family.</text>
</comment>
<dbReference type="InterPro" id="IPR013762">
    <property type="entry name" value="Integrase-like_cat_sf"/>
</dbReference>
<accession>A0A7C9P739</accession>
<gene>
    <name evidence="8" type="ORF">GZ085_07415</name>
</gene>
<feature type="domain" description="Core-binding (CB)" evidence="7">
    <location>
        <begin position="1"/>
        <end position="81"/>
    </location>
</feature>
<evidence type="ECO:0000313" key="9">
    <source>
        <dbReference type="Proteomes" id="UP000483432"/>
    </source>
</evidence>
<dbReference type="Gene3D" id="1.10.150.130">
    <property type="match status" value="1"/>
</dbReference>
<name>A0A7C9P739_9PROT</name>
<dbReference type="Pfam" id="PF13495">
    <property type="entry name" value="Phage_int_SAM_4"/>
    <property type="match status" value="1"/>
</dbReference>
<keyword evidence="2" id="KW-0229">DNA integration</keyword>
<dbReference type="GO" id="GO:0003677">
    <property type="term" value="F:DNA binding"/>
    <property type="evidence" value="ECO:0007669"/>
    <property type="project" value="UniProtKB-UniRule"/>
</dbReference>
<evidence type="ECO:0000256" key="1">
    <source>
        <dbReference type="ARBA" id="ARBA00008857"/>
    </source>
</evidence>